<dbReference type="AlphaFoldDB" id="A0A067PMX8"/>
<evidence type="ECO:0000256" key="1">
    <source>
        <dbReference type="SAM" id="MobiDB-lite"/>
    </source>
</evidence>
<evidence type="ECO:0000313" key="3">
    <source>
        <dbReference type="EMBL" id="KDQ52657.1"/>
    </source>
</evidence>
<dbReference type="InParanoid" id="A0A067PMX8"/>
<gene>
    <name evidence="3" type="ORF">JAAARDRAFT_183926</name>
</gene>
<evidence type="ECO:0000256" key="2">
    <source>
        <dbReference type="SAM" id="Phobius"/>
    </source>
</evidence>
<reference evidence="4" key="1">
    <citation type="journal article" date="2014" name="Proc. Natl. Acad. Sci. U.S.A.">
        <title>Extensive sampling of basidiomycete genomes demonstrates inadequacy of the white-rot/brown-rot paradigm for wood decay fungi.</title>
        <authorList>
            <person name="Riley R."/>
            <person name="Salamov A.A."/>
            <person name="Brown D.W."/>
            <person name="Nagy L.G."/>
            <person name="Floudas D."/>
            <person name="Held B.W."/>
            <person name="Levasseur A."/>
            <person name="Lombard V."/>
            <person name="Morin E."/>
            <person name="Otillar R."/>
            <person name="Lindquist E.A."/>
            <person name="Sun H."/>
            <person name="LaButti K.M."/>
            <person name="Schmutz J."/>
            <person name="Jabbour D."/>
            <person name="Luo H."/>
            <person name="Baker S.E."/>
            <person name="Pisabarro A.G."/>
            <person name="Walton J.D."/>
            <person name="Blanchette R.A."/>
            <person name="Henrissat B."/>
            <person name="Martin F."/>
            <person name="Cullen D."/>
            <person name="Hibbett D.S."/>
            <person name="Grigoriev I.V."/>
        </authorList>
    </citation>
    <scope>NUCLEOTIDE SEQUENCE [LARGE SCALE GENOMIC DNA]</scope>
    <source>
        <strain evidence="4">MUCL 33604</strain>
    </source>
</reference>
<keyword evidence="2" id="KW-0472">Membrane</keyword>
<sequence>MESPTEYLSFDLSQRGSIRTVTGSSTSIGSHVAIPMGPTAGGTTRTPRSSRTMKCINPADVERYMRKIVIKPRKGSLEIKSMTRKFEGELLPDDWVACAHPEGALYFHNTSKNIFTEAYLYDQEMFELVTSFAEELRDSLRSIGESLTGLELVVEVFQDVNDELVCGYYLADNEARALLWLEPYDAEDMLWEFEGETSMTHLKVEMESRYWTHCELFPNHRDVPDEILNELMGIMMHSSIDAMTSELSLSIYSPQETRDMLDLVERVRTIGRANGASACVVGRLFSLYGHNRFLHNFGQHGARLASDQSIYGRNIHPPRSYLLKMFSVLLFSAPNGYLKSLEETWLDRTLKYSAWKDLMMRLFGEREQLLLLSTVMLTANVSFLAIQSVDQGDSYRSPAQIASYFSMIASIGSIIFGLLLVRKGMSLTREVAAVTGAYLLSDFNRRMEILSIIYALPYGLFMWAMTLFLLAFSFTTFELDVLFHSTGLGLRLFLAMSWAAIFALLVWFILPDRDGMGKNIVLTFFQWKFPESWTMQCWRRSKEVPSPTSAIV</sequence>
<evidence type="ECO:0008006" key="5">
    <source>
        <dbReference type="Google" id="ProtNLM"/>
    </source>
</evidence>
<feature type="compositionally biased region" description="Low complexity" evidence="1">
    <location>
        <begin position="35"/>
        <end position="50"/>
    </location>
</feature>
<accession>A0A067PMX8</accession>
<evidence type="ECO:0000313" key="4">
    <source>
        <dbReference type="Proteomes" id="UP000027265"/>
    </source>
</evidence>
<keyword evidence="4" id="KW-1185">Reference proteome</keyword>
<proteinExistence type="predicted"/>
<dbReference type="EMBL" id="KL197738">
    <property type="protein sequence ID" value="KDQ52657.1"/>
    <property type="molecule type" value="Genomic_DNA"/>
</dbReference>
<name>A0A067PMX8_9AGAM</name>
<feature type="transmembrane region" description="Helical" evidence="2">
    <location>
        <begin position="449"/>
        <end position="472"/>
    </location>
</feature>
<organism evidence="3 4">
    <name type="scientific">Jaapia argillacea MUCL 33604</name>
    <dbReference type="NCBI Taxonomy" id="933084"/>
    <lineage>
        <taxon>Eukaryota</taxon>
        <taxon>Fungi</taxon>
        <taxon>Dikarya</taxon>
        <taxon>Basidiomycota</taxon>
        <taxon>Agaricomycotina</taxon>
        <taxon>Agaricomycetes</taxon>
        <taxon>Agaricomycetidae</taxon>
        <taxon>Jaapiales</taxon>
        <taxon>Jaapiaceae</taxon>
        <taxon>Jaapia</taxon>
    </lineage>
</organism>
<dbReference type="HOGENOM" id="CLU_015091_2_1_1"/>
<feature type="transmembrane region" description="Helical" evidence="2">
    <location>
        <begin position="369"/>
        <end position="389"/>
    </location>
</feature>
<keyword evidence="2" id="KW-0812">Transmembrane</keyword>
<keyword evidence="2" id="KW-1133">Transmembrane helix</keyword>
<feature type="transmembrane region" description="Helical" evidence="2">
    <location>
        <begin position="492"/>
        <end position="510"/>
    </location>
</feature>
<feature type="region of interest" description="Disordered" evidence="1">
    <location>
        <begin position="29"/>
        <end position="50"/>
    </location>
</feature>
<feature type="transmembrane region" description="Helical" evidence="2">
    <location>
        <begin position="401"/>
        <end position="421"/>
    </location>
</feature>
<dbReference type="Proteomes" id="UP000027265">
    <property type="component" value="Unassembled WGS sequence"/>
</dbReference>
<dbReference type="OrthoDB" id="2657661at2759"/>
<protein>
    <recommendedName>
        <fullName evidence="5">WW domain-containing protein</fullName>
    </recommendedName>
</protein>